<proteinExistence type="predicted"/>
<protein>
    <submittedName>
        <fullName evidence="1">Uncharacterized protein</fullName>
    </submittedName>
</protein>
<dbReference type="EMBL" id="LAQU01000006">
    <property type="protein sequence ID" value="KKB63976.1"/>
    <property type="molecule type" value="Genomic_DNA"/>
</dbReference>
<comment type="caution">
    <text evidence="1">The sequence shown here is derived from an EMBL/GenBank/DDBJ whole genome shotgun (WGS) entry which is preliminary data.</text>
</comment>
<dbReference type="STRING" id="28092.WM40_07675"/>
<dbReference type="PATRIC" id="fig|28092.6.peg.1820"/>
<reference evidence="1 2" key="1">
    <citation type="submission" date="2015-03" db="EMBL/GenBank/DDBJ databases">
        <title>Draft Genome Sequence of Burkholderia andropogonis type strain ICMP2807, isolated from Sorghum bicolor.</title>
        <authorList>
            <person name="Lopes-Santos L."/>
            <person name="Castro D.B."/>
            <person name="Ottoboni L.M."/>
            <person name="Park D."/>
            <person name="Weirc B.S."/>
            <person name="Destefano S.A."/>
        </authorList>
    </citation>
    <scope>NUCLEOTIDE SEQUENCE [LARGE SCALE GENOMIC DNA]</scope>
    <source>
        <strain evidence="1 2">ICMP2807</strain>
    </source>
</reference>
<name>A0A0F5K1H9_9BURK</name>
<dbReference type="AlphaFoldDB" id="A0A0F5K1H9"/>
<evidence type="ECO:0000313" key="1">
    <source>
        <dbReference type="EMBL" id="KKB63976.1"/>
    </source>
</evidence>
<dbReference type="Proteomes" id="UP000033618">
    <property type="component" value="Unassembled WGS sequence"/>
</dbReference>
<organism evidence="1 2">
    <name type="scientific">Robbsia andropogonis</name>
    <dbReference type="NCBI Taxonomy" id="28092"/>
    <lineage>
        <taxon>Bacteria</taxon>
        <taxon>Pseudomonadati</taxon>
        <taxon>Pseudomonadota</taxon>
        <taxon>Betaproteobacteria</taxon>
        <taxon>Burkholderiales</taxon>
        <taxon>Burkholderiaceae</taxon>
        <taxon>Robbsia</taxon>
    </lineage>
</organism>
<sequence length="64" mass="6866">MARSLSCSCDSFVVVLHTAERNPHATTLDPLSLHMIDASLPVEQYACPISGGIVLSVRPDDSQI</sequence>
<keyword evidence="2" id="KW-1185">Reference proteome</keyword>
<accession>A0A0F5K1H9</accession>
<gene>
    <name evidence="1" type="ORF">WM40_07675</name>
</gene>
<evidence type="ECO:0000313" key="2">
    <source>
        <dbReference type="Proteomes" id="UP000033618"/>
    </source>
</evidence>